<dbReference type="PANTHER" id="PTHR45663">
    <property type="entry name" value="GEO12009P1"/>
    <property type="match status" value="1"/>
</dbReference>
<evidence type="ECO:0000313" key="3">
    <source>
        <dbReference type="Proteomes" id="UP000659697"/>
    </source>
</evidence>
<comment type="caution">
    <text evidence="2">The sequence shown here is derived from an EMBL/GenBank/DDBJ whole genome shotgun (WGS) entry which is preliminary data.</text>
</comment>
<evidence type="ECO:0000313" key="2">
    <source>
        <dbReference type="EMBL" id="GHG59769.1"/>
    </source>
</evidence>
<dbReference type="CDD" id="cd02956">
    <property type="entry name" value="ybbN"/>
    <property type="match status" value="1"/>
</dbReference>
<gene>
    <name evidence="2" type="primary">ybbN</name>
    <name evidence="2" type="ORF">GCM10010919_02590</name>
</gene>
<dbReference type="InterPro" id="IPR011990">
    <property type="entry name" value="TPR-like_helical_dom_sf"/>
</dbReference>
<accession>A0ABQ3KVQ6</accession>
<proteinExistence type="predicted"/>
<name>A0ABQ3KVQ6_9ALTE</name>
<dbReference type="Proteomes" id="UP000659697">
    <property type="component" value="Unassembled WGS sequence"/>
</dbReference>
<dbReference type="InterPro" id="IPR036249">
    <property type="entry name" value="Thioredoxin-like_sf"/>
</dbReference>
<dbReference type="Pfam" id="PF14559">
    <property type="entry name" value="TPR_19"/>
    <property type="match status" value="1"/>
</dbReference>
<dbReference type="SUPFAM" id="SSF52833">
    <property type="entry name" value="Thioredoxin-like"/>
    <property type="match status" value="1"/>
</dbReference>
<dbReference type="EMBL" id="BNAO01000001">
    <property type="protein sequence ID" value="GHG59769.1"/>
    <property type="molecule type" value="Genomic_DNA"/>
</dbReference>
<dbReference type="Gene3D" id="1.25.40.10">
    <property type="entry name" value="Tetratricopeptide repeat domain"/>
    <property type="match status" value="2"/>
</dbReference>
<dbReference type="InterPro" id="IPR013766">
    <property type="entry name" value="Thioredoxin_domain"/>
</dbReference>
<dbReference type="PANTHER" id="PTHR45663:SF11">
    <property type="entry name" value="GEO12009P1"/>
    <property type="match status" value="1"/>
</dbReference>
<dbReference type="Gene3D" id="3.40.30.10">
    <property type="entry name" value="Glutaredoxin"/>
    <property type="match status" value="1"/>
</dbReference>
<organism evidence="2 3">
    <name type="scientific">Alishewanella longhuensis</name>
    <dbReference type="NCBI Taxonomy" id="1091037"/>
    <lineage>
        <taxon>Bacteria</taxon>
        <taxon>Pseudomonadati</taxon>
        <taxon>Pseudomonadota</taxon>
        <taxon>Gammaproteobacteria</taxon>
        <taxon>Alteromonadales</taxon>
        <taxon>Alteromonadaceae</taxon>
        <taxon>Alishewanella</taxon>
    </lineage>
</organism>
<keyword evidence="3" id="KW-1185">Reference proteome</keyword>
<dbReference type="PROSITE" id="PS51352">
    <property type="entry name" value="THIOREDOXIN_2"/>
    <property type="match status" value="1"/>
</dbReference>
<feature type="domain" description="Thioredoxin" evidence="1">
    <location>
        <begin position="1"/>
        <end position="129"/>
    </location>
</feature>
<dbReference type="Pfam" id="PF00085">
    <property type="entry name" value="Thioredoxin"/>
    <property type="match status" value="1"/>
</dbReference>
<protein>
    <submittedName>
        <fullName evidence="2">Thioredoxin</fullName>
    </submittedName>
</protein>
<sequence>MVSATIVDDIENPYWNSLVMFNPIVDVTLMNAREVLERSTQQLVLFQFWSARSAACQQLSAVLEKIVQQYPQQLCLAKVNCDKEQDLAMQFGVQSLPTVMFIKDGQPIDGFAGAESEQQILQRLSAYLPKPEDELINKAQQLLAAGQAAEAYPLLAQALTLAPERVDVKLWLADTAIALGQLTQAEKLLAEVKLADQDALFKSVMAKLELAQQASNTPEIQALEAKLAATPDDMQLKEQLAVQYQAVLRSEEALALLLQILQQDLNFGQSKKLYLDILAALPKGDALASQYRRRLYALLY</sequence>
<evidence type="ECO:0000259" key="1">
    <source>
        <dbReference type="PROSITE" id="PS51352"/>
    </source>
</evidence>
<reference evidence="3" key="1">
    <citation type="journal article" date="2019" name="Int. J. Syst. Evol. Microbiol.">
        <title>The Global Catalogue of Microorganisms (GCM) 10K type strain sequencing project: providing services to taxonomists for standard genome sequencing and annotation.</title>
        <authorList>
            <consortium name="The Broad Institute Genomics Platform"/>
            <consortium name="The Broad Institute Genome Sequencing Center for Infectious Disease"/>
            <person name="Wu L."/>
            <person name="Ma J."/>
        </authorList>
    </citation>
    <scope>NUCLEOTIDE SEQUENCE [LARGE SCALE GENOMIC DNA]</scope>
    <source>
        <strain evidence="3">CGMCC 1.7003</strain>
    </source>
</reference>
<dbReference type="Pfam" id="PF14561">
    <property type="entry name" value="TPR_20"/>
    <property type="match status" value="1"/>
</dbReference>
<dbReference type="SUPFAM" id="SSF48452">
    <property type="entry name" value="TPR-like"/>
    <property type="match status" value="1"/>
</dbReference>